<dbReference type="OrthoDB" id="9810775at2"/>
<dbReference type="InterPro" id="IPR013785">
    <property type="entry name" value="Aldolase_TIM"/>
</dbReference>
<feature type="domain" description="Radical SAM core" evidence="6">
    <location>
        <begin position="150"/>
        <end position="291"/>
    </location>
</feature>
<evidence type="ECO:0000256" key="2">
    <source>
        <dbReference type="ARBA" id="ARBA00022723"/>
    </source>
</evidence>
<dbReference type="InterPro" id="IPR007197">
    <property type="entry name" value="rSAM"/>
</dbReference>
<dbReference type="Proteomes" id="UP000306628">
    <property type="component" value="Unassembled WGS sequence"/>
</dbReference>
<evidence type="ECO:0000256" key="4">
    <source>
        <dbReference type="ARBA" id="ARBA00023014"/>
    </source>
</evidence>
<evidence type="ECO:0000256" key="5">
    <source>
        <dbReference type="SAM" id="MobiDB-lite"/>
    </source>
</evidence>
<dbReference type="GO" id="GO:0051536">
    <property type="term" value="F:iron-sulfur cluster binding"/>
    <property type="evidence" value="ECO:0007669"/>
    <property type="project" value="UniProtKB-KW"/>
</dbReference>
<dbReference type="Gene3D" id="3.20.20.70">
    <property type="entry name" value="Aldolase class I"/>
    <property type="match status" value="1"/>
</dbReference>
<dbReference type="CDD" id="cd21109">
    <property type="entry name" value="SPASM"/>
    <property type="match status" value="1"/>
</dbReference>
<dbReference type="InterPro" id="IPR058240">
    <property type="entry name" value="rSAM_sf"/>
</dbReference>
<comment type="caution">
    <text evidence="7">The sequence shown here is derived from an EMBL/GenBank/DDBJ whole genome shotgun (WGS) entry which is preliminary data.</text>
</comment>
<evidence type="ECO:0000313" key="8">
    <source>
        <dbReference type="Proteomes" id="UP000306628"/>
    </source>
</evidence>
<dbReference type="GO" id="GO:0046872">
    <property type="term" value="F:metal ion binding"/>
    <property type="evidence" value="ECO:0007669"/>
    <property type="project" value="UniProtKB-KW"/>
</dbReference>
<dbReference type="Pfam" id="PF04055">
    <property type="entry name" value="Radical_SAM"/>
    <property type="match status" value="1"/>
</dbReference>
<evidence type="ECO:0000313" key="7">
    <source>
        <dbReference type="EMBL" id="TMR29010.1"/>
    </source>
</evidence>
<feature type="region of interest" description="Disordered" evidence="5">
    <location>
        <begin position="1"/>
        <end position="33"/>
    </location>
</feature>
<keyword evidence="4" id="KW-0411">Iron-sulfur</keyword>
<gene>
    <name evidence="7" type="ORF">ETD85_33740</name>
</gene>
<keyword evidence="3" id="KW-0408">Iron</keyword>
<feature type="compositionally biased region" description="Low complexity" evidence="5">
    <location>
        <begin position="12"/>
        <end position="28"/>
    </location>
</feature>
<protein>
    <submittedName>
        <fullName evidence="7">Radical SAM protein</fullName>
    </submittedName>
</protein>
<organism evidence="7 8">
    <name type="scientific">Nonomuraea zeae</name>
    <dbReference type="NCBI Taxonomy" id="1642303"/>
    <lineage>
        <taxon>Bacteria</taxon>
        <taxon>Bacillati</taxon>
        <taxon>Actinomycetota</taxon>
        <taxon>Actinomycetes</taxon>
        <taxon>Streptosporangiales</taxon>
        <taxon>Streptosporangiaceae</taxon>
        <taxon>Nonomuraea</taxon>
    </lineage>
</organism>
<keyword evidence="8" id="KW-1185">Reference proteome</keyword>
<feature type="region of interest" description="Disordered" evidence="5">
    <location>
        <begin position="48"/>
        <end position="76"/>
    </location>
</feature>
<sequence length="489" mass="53197">MSSAASSELTCRPGGSRRSPPARTSSGPRTRKSAIVLALPSVTLNLRQRATDQSNLRGPLPGFTRERASSEHTSMRRPLRIARGAGFQLDYSHGRGRHRTVHRLQTPRASVWPRTARTSGRRASSEGGHMHLVEIINLRPRPGAAVFLGLTRRCPLLCRHCSTDSLMNSEQHDAGLFTRFADTFTADEHPELVLMTGGEPLLRPGLVTAIAERARRAGARTALISGMFFAREDRVPDRIARAIASVDHFVASLDVFHEEQVSRGAVFAVLGRLVEAGMDVSVQAVGLDDEDPYLEDLTRDVRETFGGRVPMLVAHVGSAGRAAEWLTTAAAGVHTLALPAALPCDMAGWPTIAYDGTVLACCNQDVIDRRGPEHLRLGHIGEDGWPEIRRRLTGAPLLRVIRTLGPQPLAQRAGEPVDGGLCGTCLRFSDQPEVARQASELTAGETFGAMEEMVERLHLQAGPTAFARRYGSRRYADLVTLGYREGARS</sequence>
<dbReference type="SFLD" id="SFLDS00029">
    <property type="entry name" value="Radical_SAM"/>
    <property type="match status" value="1"/>
</dbReference>
<dbReference type="CDD" id="cd01335">
    <property type="entry name" value="Radical_SAM"/>
    <property type="match status" value="1"/>
</dbReference>
<dbReference type="PANTHER" id="PTHR11228:SF7">
    <property type="entry name" value="PQQA PEPTIDE CYCLASE"/>
    <property type="match status" value="1"/>
</dbReference>
<evidence type="ECO:0000259" key="6">
    <source>
        <dbReference type="Pfam" id="PF04055"/>
    </source>
</evidence>
<dbReference type="EMBL" id="VCKX01000129">
    <property type="protein sequence ID" value="TMR29010.1"/>
    <property type="molecule type" value="Genomic_DNA"/>
</dbReference>
<keyword evidence="1" id="KW-0949">S-adenosyl-L-methionine</keyword>
<reference evidence="7 8" key="1">
    <citation type="submission" date="2019-05" db="EMBL/GenBank/DDBJ databases">
        <title>Draft genome sequence of Nonomuraea zeae DSM 100528.</title>
        <authorList>
            <person name="Saricaoglu S."/>
            <person name="Isik K."/>
        </authorList>
    </citation>
    <scope>NUCLEOTIDE SEQUENCE [LARGE SCALE GENOMIC DNA]</scope>
    <source>
        <strain evidence="7 8">DSM 100528</strain>
    </source>
</reference>
<name>A0A5S4GRI2_9ACTN</name>
<dbReference type="GO" id="GO:0003824">
    <property type="term" value="F:catalytic activity"/>
    <property type="evidence" value="ECO:0007669"/>
    <property type="project" value="InterPro"/>
</dbReference>
<dbReference type="PANTHER" id="PTHR11228">
    <property type="entry name" value="RADICAL SAM DOMAIN PROTEIN"/>
    <property type="match status" value="1"/>
</dbReference>
<dbReference type="SUPFAM" id="SSF102114">
    <property type="entry name" value="Radical SAM enzymes"/>
    <property type="match status" value="1"/>
</dbReference>
<proteinExistence type="predicted"/>
<dbReference type="AlphaFoldDB" id="A0A5S4GRI2"/>
<accession>A0A5S4GRI2</accession>
<evidence type="ECO:0000256" key="3">
    <source>
        <dbReference type="ARBA" id="ARBA00023004"/>
    </source>
</evidence>
<keyword evidence="2" id="KW-0479">Metal-binding</keyword>
<feature type="compositionally biased region" description="Basic and acidic residues" evidence="5">
    <location>
        <begin position="64"/>
        <end position="74"/>
    </location>
</feature>
<dbReference type="InterPro" id="IPR050377">
    <property type="entry name" value="Radical_SAM_PqqE_MftC-like"/>
</dbReference>
<evidence type="ECO:0000256" key="1">
    <source>
        <dbReference type="ARBA" id="ARBA00022691"/>
    </source>
</evidence>